<keyword evidence="2" id="KW-1185">Reference proteome</keyword>
<protein>
    <submittedName>
        <fullName evidence="1">Uncharacterized protein</fullName>
    </submittedName>
</protein>
<dbReference type="OrthoDB" id="7775285at2"/>
<name>A0A285D4M5_9RHOB</name>
<dbReference type="EMBL" id="OAOQ01000019">
    <property type="protein sequence ID" value="SNX74103.1"/>
    <property type="molecule type" value="Genomic_DNA"/>
</dbReference>
<accession>A0A285D4M5</accession>
<dbReference type="AlphaFoldDB" id="A0A285D4M5"/>
<gene>
    <name evidence="1" type="ORF">SAMN05878503_11938</name>
</gene>
<proteinExistence type="predicted"/>
<sequence length="87" mass="10097">MEARAFDSRQPQGFRRMCRDRDAERAGPVWSLHLVHRETGAVLRVNGMPLVIYTRDATEGLASLLEDRDPRLWRAEVRRVADPRARI</sequence>
<organism evidence="1 2">
    <name type="scientific">Cereibacter ovatus</name>
    <dbReference type="NCBI Taxonomy" id="439529"/>
    <lineage>
        <taxon>Bacteria</taxon>
        <taxon>Pseudomonadati</taxon>
        <taxon>Pseudomonadota</taxon>
        <taxon>Alphaproteobacteria</taxon>
        <taxon>Rhodobacterales</taxon>
        <taxon>Paracoccaceae</taxon>
        <taxon>Cereibacter</taxon>
    </lineage>
</organism>
<dbReference type="Proteomes" id="UP000219467">
    <property type="component" value="Unassembled WGS sequence"/>
</dbReference>
<dbReference type="RefSeq" id="WP_097031537.1">
    <property type="nucleotide sequence ID" value="NZ_OAOQ01000019.1"/>
</dbReference>
<reference evidence="2" key="1">
    <citation type="submission" date="2017-08" db="EMBL/GenBank/DDBJ databases">
        <authorList>
            <person name="Varghese N."/>
            <person name="Submissions S."/>
        </authorList>
    </citation>
    <scope>NUCLEOTIDE SEQUENCE [LARGE SCALE GENOMIC DNA]</scope>
    <source>
        <strain evidence="2">JA234</strain>
    </source>
</reference>
<evidence type="ECO:0000313" key="1">
    <source>
        <dbReference type="EMBL" id="SNX74103.1"/>
    </source>
</evidence>
<evidence type="ECO:0000313" key="2">
    <source>
        <dbReference type="Proteomes" id="UP000219467"/>
    </source>
</evidence>